<sequence length="343" mass="39918">MSNLANAFLFDHNDKVELGNYVNNLLNSIKGPNSKYFNKYQNMIPNFNKIFKGVDSTKKINFNSVRIFTISFKRDVKPVVLRKFMKHSLIAIQNGESASMHEIEDSDRDIELNELSKQFLANPNKKSKDALLEIARKNKNIGLWYFIENFYDNFFGIDNLISQYFPDKFETPIPSTITLLTVHHDDVPQLLETDLSKSKIEDDIIHENLKDDIINLCDPKCIYDSSYDDQEITPNDIKSIKKEILSINKNIEKETANLNDLKKENEQKSLSIKEIQKHLQELKSVWNENAQLIANYQNQCNFLIESLYVLRQNSALNNLEKFTIDCKCDNDDIVDQFMDNLKI</sequence>
<evidence type="ECO:0000256" key="1">
    <source>
        <dbReference type="SAM" id="Coils"/>
    </source>
</evidence>
<comment type="caution">
    <text evidence="2">The sequence shown here is derived from an EMBL/GenBank/DDBJ whole genome shotgun (WGS) entry which is preliminary data.</text>
</comment>
<name>A0ABR2JCQ9_9EUKA</name>
<feature type="coiled-coil region" evidence="1">
    <location>
        <begin position="237"/>
        <end position="278"/>
    </location>
</feature>
<evidence type="ECO:0000313" key="3">
    <source>
        <dbReference type="Proteomes" id="UP001470230"/>
    </source>
</evidence>
<evidence type="ECO:0000313" key="2">
    <source>
        <dbReference type="EMBL" id="KAK8875690.1"/>
    </source>
</evidence>
<keyword evidence="3" id="KW-1185">Reference proteome</keyword>
<protein>
    <submittedName>
        <fullName evidence="2">Uncharacterized protein</fullName>
    </submittedName>
</protein>
<gene>
    <name evidence="2" type="ORF">M9Y10_005865</name>
</gene>
<keyword evidence="1" id="KW-0175">Coiled coil</keyword>
<proteinExistence type="predicted"/>
<accession>A0ABR2JCQ9</accession>
<dbReference type="EMBL" id="JAPFFF010000012">
    <property type="protein sequence ID" value="KAK8875690.1"/>
    <property type="molecule type" value="Genomic_DNA"/>
</dbReference>
<reference evidence="2 3" key="1">
    <citation type="submission" date="2024-04" db="EMBL/GenBank/DDBJ databases">
        <title>Tritrichomonas musculus Genome.</title>
        <authorList>
            <person name="Alves-Ferreira E."/>
            <person name="Grigg M."/>
            <person name="Lorenzi H."/>
            <person name="Galac M."/>
        </authorList>
    </citation>
    <scope>NUCLEOTIDE SEQUENCE [LARGE SCALE GENOMIC DNA]</scope>
    <source>
        <strain evidence="2 3">EAF2021</strain>
    </source>
</reference>
<organism evidence="2 3">
    <name type="scientific">Tritrichomonas musculus</name>
    <dbReference type="NCBI Taxonomy" id="1915356"/>
    <lineage>
        <taxon>Eukaryota</taxon>
        <taxon>Metamonada</taxon>
        <taxon>Parabasalia</taxon>
        <taxon>Tritrichomonadida</taxon>
        <taxon>Tritrichomonadidae</taxon>
        <taxon>Tritrichomonas</taxon>
    </lineage>
</organism>
<dbReference type="Proteomes" id="UP001470230">
    <property type="component" value="Unassembled WGS sequence"/>
</dbReference>